<keyword evidence="2" id="KW-1185">Reference proteome</keyword>
<proteinExistence type="predicted"/>
<reference evidence="2" key="2">
    <citation type="submission" date="2015-01" db="EMBL/GenBank/DDBJ databases">
        <title>Evolutionary Origins and Diversification of the Mycorrhizal Mutualists.</title>
        <authorList>
            <consortium name="DOE Joint Genome Institute"/>
            <consortium name="Mycorrhizal Genomics Consortium"/>
            <person name="Kohler A."/>
            <person name="Kuo A."/>
            <person name="Nagy L.G."/>
            <person name="Floudas D."/>
            <person name="Copeland A."/>
            <person name="Barry K.W."/>
            <person name="Cichocki N."/>
            <person name="Veneault-Fourrey C."/>
            <person name="LaButti K."/>
            <person name="Lindquist E.A."/>
            <person name="Lipzen A."/>
            <person name="Lundell T."/>
            <person name="Morin E."/>
            <person name="Murat C."/>
            <person name="Riley R."/>
            <person name="Ohm R."/>
            <person name="Sun H."/>
            <person name="Tunlid A."/>
            <person name="Henrissat B."/>
            <person name="Grigoriev I.V."/>
            <person name="Hibbett D.S."/>
            <person name="Martin F."/>
        </authorList>
    </citation>
    <scope>NUCLEOTIDE SEQUENCE [LARGE SCALE GENOMIC DNA]</scope>
    <source>
        <strain evidence="2">441</strain>
    </source>
</reference>
<gene>
    <name evidence="1" type="ORF">PISMIDRAFT_531710</name>
</gene>
<dbReference type="HOGENOM" id="CLU_2122034_0_0_1"/>
<evidence type="ECO:0000313" key="1">
    <source>
        <dbReference type="EMBL" id="KIK21902.1"/>
    </source>
</evidence>
<dbReference type="EMBL" id="KN833745">
    <property type="protein sequence ID" value="KIK21902.1"/>
    <property type="molecule type" value="Genomic_DNA"/>
</dbReference>
<evidence type="ECO:0000313" key="2">
    <source>
        <dbReference type="Proteomes" id="UP000054018"/>
    </source>
</evidence>
<accession>A0A0C9ZHE7</accession>
<reference evidence="1 2" key="1">
    <citation type="submission" date="2014-04" db="EMBL/GenBank/DDBJ databases">
        <authorList>
            <consortium name="DOE Joint Genome Institute"/>
            <person name="Kuo A."/>
            <person name="Kohler A."/>
            <person name="Costa M.D."/>
            <person name="Nagy L.G."/>
            <person name="Floudas D."/>
            <person name="Copeland A."/>
            <person name="Barry K.W."/>
            <person name="Cichocki N."/>
            <person name="Veneault-Fourrey C."/>
            <person name="LaButti K."/>
            <person name="Lindquist E.A."/>
            <person name="Lipzen A."/>
            <person name="Lundell T."/>
            <person name="Morin E."/>
            <person name="Murat C."/>
            <person name="Sun H."/>
            <person name="Tunlid A."/>
            <person name="Henrissat B."/>
            <person name="Grigoriev I.V."/>
            <person name="Hibbett D.S."/>
            <person name="Martin F."/>
            <person name="Nordberg H.P."/>
            <person name="Cantor M.N."/>
            <person name="Hua S.X."/>
        </authorList>
    </citation>
    <scope>NUCLEOTIDE SEQUENCE [LARGE SCALE GENOMIC DNA]</scope>
    <source>
        <strain evidence="1 2">441</strain>
    </source>
</reference>
<sequence length="114" mass="12595">MYMLPFVAQVRFPCGMPRARHSQPFGAVRCLLDELALRVIQRSGSFSGIPSGILSFLFFPLSGRGDPPEEGTPTWHAHAPRTATKPWCCGMLWMCPMSVHPRASLISLDGIPEI</sequence>
<organism evidence="1 2">
    <name type="scientific">Pisolithus microcarpus 441</name>
    <dbReference type="NCBI Taxonomy" id="765257"/>
    <lineage>
        <taxon>Eukaryota</taxon>
        <taxon>Fungi</taxon>
        <taxon>Dikarya</taxon>
        <taxon>Basidiomycota</taxon>
        <taxon>Agaricomycotina</taxon>
        <taxon>Agaricomycetes</taxon>
        <taxon>Agaricomycetidae</taxon>
        <taxon>Boletales</taxon>
        <taxon>Sclerodermatineae</taxon>
        <taxon>Pisolithaceae</taxon>
        <taxon>Pisolithus</taxon>
    </lineage>
</organism>
<dbReference type="Proteomes" id="UP000054018">
    <property type="component" value="Unassembled WGS sequence"/>
</dbReference>
<dbReference type="AlphaFoldDB" id="A0A0C9ZHE7"/>
<name>A0A0C9ZHE7_9AGAM</name>
<protein>
    <submittedName>
        <fullName evidence="1">Unplaced genomic scaffold scaffold_61, whole genome shotgun sequence</fullName>
    </submittedName>
</protein>